<accession>A0A2M9R6Y7</accession>
<protein>
    <submittedName>
        <fullName evidence="1">Uncharacterized protein</fullName>
    </submittedName>
</protein>
<evidence type="ECO:0000313" key="2">
    <source>
        <dbReference type="Proteomes" id="UP000231960"/>
    </source>
</evidence>
<sequence>MKYILYSVLFITLLSCNKKQENNPIQKIEKEFIDDPLVYEVINAVLEMPEIKKDSAKYMLNTANIFLFDLGMDGEDFYFHAEKYFGVVDTISIENQIKESRYSFYQKDKINNIQLIDYDITSIHTDEELDSLTNSVNNYIPNISLSLPVFNKEKDVAYLSYLYNCGGGLCGYYQSFFIKKMDEDWKIISGHNMMIF</sequence>
<dbReference type="Proteomes" id="UP000231960">
    <property type="component" value="Unassembled WGS sequence"/>
</dbReference>
<dbReference type="PROSITE" id="PS51257">
    <property type="entry name" value="PROKAR_LIPOPROTEIN"/>
    <property type="match status" value="1"/>
</dbReference>
<comment type="caution">
    <text evidence="1">The sequence shown here is derived from an EMBL/GenBank/DDBJ whole genome shotgun (WGS) entry which is preliminary data.</text>
</comment>
<dbReference type="RefSeq" id="WP_100678032.1">
    <property type="nucleotide sequence ID" value="NZ_NIPO01000001.1"/>
</dbReference>
<reference evidence="1 2" key="1">
    <citation type="submission" date="2017-06" db="EMBL/GenBank/DDBJ databases">
        <title>Description of Avrilella dinanensis gen. nov. sp. nov.</title>
        <authorList>
            <person name="Leyer C."/>
            <person name="Sassi M."/>
            <person name="Minet J."/>
            <person name="Kayal S."/>
            <person name="Cattoir V."/>
        </authorList>
    </citation>
    <scope>NUCLEOTIDE SEQUENCE [LARGE SCALE GENOMIC DNA]</scope>
    <source>
        <strain evidence="1 2">UR159</strain>
    </source>
</reference>
<proteinExistence type="predicted"/>
<name>A0A2M9R6Y7_9FLAO</name>
<organism evidence="1 2">
    <name type="scientific">Avrilella dinanensis</name>
    <dbReference type="NCBI Taxonomy" id="2008672"/>
    <lineage>
        <taxon>Bacteria</taxon>
        <taxon>Pseudomonadati</taxon>
        <taxon>Bacteroidota</taxon>
        <taxon>Flavobacteriia</taxon>
        <taxon>Flavobacteriales</taxon>
        <taxon>Flavobacteriaceae</taxon>
        <taxon>Avrilella</taxon>
    </lineage>
</organism>
<evidence type="ECO:0000313" key="1">
    <source>
        <dbReference type="EMBL" id="PJR04473.1"/>
    </source>
</evidence>
<keyword evidence="2" id="KW-1185">Reference proteome</keyword>
<gene>
    <name evidence="1" type="ORF">CDL10_07915</name>
</gene>
<dbReference type="EMBL" id="NIPO01000001">
    <property type="protein sequence ID" value="PJR04473.1"/>
    <property type="molecule type" value="Genomic_DNA"/>
</dbReference>
<dbReference type="OrthoDB" id="1048413at2"/>
<dbReference type="AlphaFoldDB" id="A0A2M9R6Y7"/>